<dbReference type="RefSeq" id="WP_090629685.1">
    <property type="nucleotide sequence ID" value="NZ_CVRB01000001.1"/>
</dbReference>
<dbReference type="SUPFAM" id="SSF56349">
    <property type="entry name" value="DNA breaking-rejoining enzymes"/>
    <property type="match status" value="1"/>
</dbReference>
<dbReference type="Proteomes" id="UP000199087">
    <property type="component" value="Unassembled WGS sequence"/>
</dbReference>
<dbReference type="InterPro" id="IPR013762">
    <property type="entry name" value="Integrase-like_cat_sf"/>
</dbReference>
<protein>
    <submittedName>
        <fullName evidence="3">Phage tyrosine recombinase xerD</fullName>
    </submittedName>
</protein>
<keyword evidence="4" id="KW-1185">Reference proteome</keyword>
<keyword evidence="1" id="KW-0233">DNA recombination</keyword>
<evidence type="ECO:0000259" key="2">
    <source>
        <dbReference type="PROSITE" id="PS51898"/>
    </source>
</evidence>
<organism evidence="3 4">
    <name type="scientific">Neobacillus massiliamazoniensis</name>
    <dbReference type="NCBI Taxonomy" id="1499688"/>
    <lineage>
        <taxon>Bacteria</taxon>
        <taxon>Bacillati</taxon>
        <taxon>Bacillota</taxon>
        <taxon>Bacilli</taxon>
        <taxon>Bacillales</taxon>
        <taxon>Bacillaceae</taxon>
        <taxon>Neobacillus</taxon>
    </lineage>
</organism>
<dbReference type="CDD" id="cd01192">
    <property type="entry name" value="INT_C_like_3"/>
    <property type="match status" value="1"/>
</dbReference>
<dbReference type="InterPro" id="IPR011010">
    <property type="entry name" value="DNA_brk_join_enz"/>
</dbReference>
<dbReference type="STRING" id="1499688.BN000_00206"/>
<evidence type="ECO:0000256" key="1">
    <source>
        <dbReference type="ARBA" id="ARBA00023172"/>
    </source>
</evidence>
<proteinExistence type="predicted"/>
<dbReference type="InterPro" id="IPR002104">
    <property type="entry name" value="Integrase_catalytic"/>
</dbReference>
<dbReference type="AlphaFoldDB" id="A0A0U1NQR8"/>
<dbReference type="PROSITE" id="PS51898">
    <property type="entry name" value="TYR_RECOMBINASE"/>
    <property type="match status" value="1"/>
</dbReference>
<evidence type="ECO:0000313" key="4">
    <source>
        <dbReference type="Proteomes" id="UP000199087"/>
    </source>
</evidence>
<dbReference type="GO" id="GO:0003677">
    <property type="term" value="F:DNA binding"/>
    <property type="evidence" value="ECO:0007669"/>
    <property type="project" value="InterPro"/>
</dbReference>
<reference evidence="4" key="1">
    <citation type="submission" date="2015-05" db="EMBL/GenBank/DDBJ databases">
        <authorList>
            <person name="Urmite Genomes"/>
        </authorList>
    </citation>
    <scope>NUCLEOTIDE SEQUENCE [LARGE SCALE GENOMIC DNA]</scope>
    <source>
        <strain evidence="4">LF1</strain>
    </source>
</reference>
<dbReference type="OrthoDB" id="9788852at2"/>
<feature type="domain" description="Tyr recombinase" evidence="2">
    <location>
        <begin position="1"/>
        <end position="176"/>
    </location>
</feature>
<accession>A0A0U1NQR8</accession>
<evidence type="ECO:0000313" key="3">
    <source>
        <dbReference type="EMBL" id="CRK80325.1"/>
    </source>
</evidence>
<dbReference type="EMBL" id="CVRB01000001">
    <property type="protein sequence ID" value="CRK80325.1"/>
    <property type="molecule type" value="Genomic_DNA"/>
</dbReference>
<dbReference type="Pfam" id="PF00589">
    <property type="entry name" value="Phage_integrase"/>
    <property type="match status" value="1"/>
</dbReference>
<sequence>MNFVQPIRDPDMIFEIKRHLKVQNERNYMLFVTGINSGLRISDILPLRVVDAKKPYFNIVEMKTNKKKRIDMTPQLQREFKKYIEGKEDHEYLFKSREGLNKPIGRSMAYKILRKAAEHVSLDDIGTHTLRKTFGYHLYKQTGDVALLQKILNHSDPAFTLRYIGIDQDAMNKAIKEFKI</sequence>
<dbReference type="PANTHER" id="PTHR30349">
    <property type="entry name" value="PHAGE INTEGRASE-RELATED"/>
    <property type="match status" value="1"/>
</dbReference>
<dbReference type="GO" id="GO:0006310">
    <property type="term" value="P:DNA recombination"/>
    <property type="evidence" value="ECO:0007669"/>
    <property type="project" value="UniProtKB-KW"/>
</dbReference>
<dbReference type="PANTHER" id="PTHR30349:SF82">
    <property type="entry name" value="INTEGRASE_RECOMBINASE YOEC-RELATED"/>
    <property type="match status" value="1"/>
</dbReference>
<gene>
    <name evidence="3" type="primary">xerD1</name>
    <name evidence="3" type="ORF">BN000_00206</name>
</gene>
<dbReference type="InterPro" id="IPR050090">
    <property type="entry name" value="Tyrosine_recombinase_XerCD"/>
</dbReference>
<name>A0A0U1NQR8_9BACI</name>
<dbReference type="Gene3D" id="1.10.443.10">
    <property type="entry name" value="Intergrase catalytic core"/>
    <property type="match status" value="1"/>
</dbReference>
<dbReference type="GO" id="GO:0015074">
    <property type="term" value="P:DNA integration"/>
    <property type="evidence" value="ECO:0007669"/>
    <property type="project" value="InterPro"/>
</dbReference>